<dbReference type="OrthoDB" id="3768720at2"/>
<evidence type="ECO:0000313" key="2">
    <source>
        <dbReference type="EMBL" id="TGN65154.1"/>
    </source>
</evidence>
<evidence type="ECO:0000313" key="3">
    <source>
        <dbReference type="Proteomes" id="UP000297496"/>
    </source>
</evidence>
<name>A0A4Z1C4D0_9ACTN</name>
<keyword evidence="3" id="KW-1185">Reference proteome</keyword>
<dbReference type="EMBL" id="SRRO01000001">
    <property type="protein sequence ID" value="TGN65154.1"/>
    <property type="molecule type" value="Genomic_DNA"/>
</dbReference>
<accession>A0A4Z1C4D0</accession>
<sequence length="288" mass="30177">MRFPMTVLRAVTLAPALLVSFVLTVVVCALLPPTLGLVAFVLAGGVLVVLALGQLQEPGIAAVTRSRPATEAELRVMAPVLAELSGRGLDVGALFVRRTQRPSTPVAVAVGRHTVVVSPGLVEATHRGGVTGAEAAAALAHAVGRRQAIRPRLELAVLAATTPWRLMVATLSGVGRAFVGLPFMRLAWTLRAVVGVICVVQSVAEDRAWAGLLGGAVIAMSYLVPAAGRRIELRTEAGADQLVSSLGLGPVLVGLLRRYGHSMTLERMQRLGTAVEQPQQPRLHLVHG</sequence>
<reference evidence="2 3" key="1">
    <citation type="submission" date="2019-04" db="EMBL/GenBank/DDBJ databases">
        <title>Three New Species of Nocardioides, Nocardioides euryhalodurans sp. nov., Nocardioides seonyuensis sp. nov. and Nocardioides eburneoflavus sp. nov. Isolated from Soil.</title>
        <authorList>
            <person name="Roh S.G."/>
            <person name="Lee C."/>
            <person name="Kim M.-K."/>
            <person name="Kim S.B."/>
        </authorList>
    </citation>
    <scope>NUCLEOTIDE SEQUENCE [LARGE SCALE GENOMIC DNA]</scope>
    <source>
        <strain evidence="2 3">MMS17-SY213</strain>
    </source>
</reference>
<feature type="transmembrane region" description="Helical" evidence="1">
    <location>
        <begin position="209"/>
        <end position="227"/>
    </location>
</feature>
<dbReference type="AlphaFoldDB" id="A0A4Z1C4D0"/>
<dbReference type="RefSeq" id="WP_135839656.1">
    <property type="nucleotide sequence ID" value="NZ_SRRO01000001.1"/>
</dbReference>
<gene>
    <name evidence="2" type="ORF">EXE59_15175</name>
</gene>
<keyword evidence="1" id="KW-0472">Membrane</keyword>
<feature type="transmembrane region" description="Helical" evidence="1">
    <location>
        <begin position="38"/>
        <end position="55"/>
    </location>
</feature>
<evidence type="ECO:0000256" key="1">
    <source>
        <dbReference type="SAM" id="Phobius"/>
    </source>
</evidence>
<keyword evidence="1" id="KW-1133">Transmembrane helix</keyword>
<proteinExistence type="predicted"/>
<protein>
    <submittedName>
        <fullName evidence="2">Uncharacterized protein</fullName>
    </submittedName>
</protein>
<dbReference type="Proteomes" id="UP000297496">
    <property type="component" value="Unassembled WGS sequence"/>
</dbReference>
<keyword evidence="1" id="KW-0812">Transmembrane</keyword>
<organism evidence="2 3">
    <name type="scientific">Nocardioides eburneiflavus</name>
    <dbReference type="NCBI Taxonomy" id="2518372"/>
    <lineage>
        <taxon>Bacteria</taxon>
        <taxon>Bacillati</taxon>
        <taxon>Actinomycetota</taxon>
        <taxon>Actinomycetes</taxon>
        <taxon>Propionibacteriales</taxon>
        <taxon>Nocardioidaceae</taxon>
        <taxon>Nocardioides</taxon>
    </lineage>
</organism>
<comment type="caution">
    <text evidence="2">The sequence shown here is derived from an EMBL/GenBank/DDBJ whole genome shotgun (WGS) entry which is preliminary data.</text>
</comment>